<accession>A0A2T0KHP3</accession>
<comment type="caution">
    <text evidence="3">The sequence shown here is derived from an EMBL/GenBank/DDBJ whole genome shotgun (WGS) entry which is preliminary data.</text>
</comment>
<gene>
    <name evidence="3" type="ORF">CLV67_104479</name>
</gene>
<dbReference type="EMBL" id="PVMZ01000004">
    <property type="protein sequence ID" value="PRX22951.1"/>
    <property type="molecule type" value="Genomic_DNA"/>
</dbReference>
<dbReference type="Gene3D" id="1.10.1660.10">
    <property type="match status" value="1"/>
</dbReference>
<evidence type="ECO:0000313" key="4">
    <source>
        <dbReference type="Proteomes" id="UP000239415"/>
    </source>
</evidence>
<keyword evidence="1 3" id="KW-0238">DNA-binding</keyword>
<evidence type="ECO:0000313" key="3">
    <source>
        <dbReference type="EMBL" id="PRX22951.1"/>
    </source>
</evidence>
<dbReference type="SMART" id="SM00422">
    <property type="entry name" value="HTH_MERR"/>
    <property type="match status" value="1"/>
</dbReference>
<organism evidence="3 4">
    <name type="scientific">Actinoplanes italicus</name>
    <dbReference type="NCBI Taxonomy" id="113567"/>
    <lineage>
        <taxon>Bacteria</taxon>
        <taxon>Bacillati</taxon>
        <taxon>Actinomycetota</taxon>
        <taxon>Actinomycetes</taxon>
        <taxon>Micromonosporales</taxon>
        <taxon>Micromonosporaceae</taxon>
        <taxon>Actinoplanes</taxon>
    </lineage>
</organism>
<dbReference type="InterPro" id="IPR000551">
    <property type="entry name" value="MerR-type_HTH_dom"/>
</dbReference>
<keyword evidence="4" id="KW-1185">Reference proteome</keyword>
<dbReference type="SUPFAM" id="SSF46955">
    <property type="entry name" value="Putative DNA-binding domain"/>
    <property type="match status" value="1"/>
</dbReference>
<dbReference type="GO" id="GO:0003700">
    <property type="term" value="F:DNA-binding transcription factor activity"/>
    <property type="evidence" value="ECO:0007669"/>
    <property type="project" value="InterPro"/>
</dbReference>
<dbReference type="AlphaFoldDB" id="A0A2T0KHP3"/>
<dbReference type="OrthoDB" id="4569196at2"/>
<dbReference type="PANTHER" id="PTHR30204">
    <property type="entry name" value="REDOX-CYCLING DRUG-SENSING TRANSCRIPTIONAL ACTIVATOR SOXR"/>
    <property type="match status" value="1"/>
</dbReference>
<dbReference type="CDD" id="cd00592">
    <property type="entry name" value="HTH_MerR-like"/>
    <property type="match status" value="1"/>
</dbReference>
<dbReference type="Pfam" id="PF13411">
    <property type="entry name" value="MerR_1"/>
    <property type="match status" value="1"/>
</dbReference>
<proteinExistence type="predicted"/>
<dbReference type="Proteomes" id="UP000239415">
    <property type="component" value="Unassembled WGS sequence"/>
</dbReference>
<dbReference type="RefSeq" id="WP_106317996.1">
    <property type="nucleotide sequence ID" value="NZ_BOMO01000022.1"/>
</dbReference>
<name>A0A2T0KHP3_9ACTN</name>
<evidence type="ECO:0000256" key="1">
    <source>
        <dbReference type="ARBA" id="ARBA00023125"/>
    </source>
</evidence>
<dbReference type="InterPro" id="IPR009061">
    <property type="entry name" value="DNA-bd_dom_put_sf"/>
</dbReference>
<dbReference type="GO" id="GO:0003677">
    <property type="term" value="F:DNA binding"/>
    <property type="evidence" value="ECO:0007669"/>
    <property type="project" value="UniProtKB-KW"/>
</dbReference>
<protein>
    <submittedName>
        <fullName evidence="3">DNA-binding transcriptional MerR regulator</fullName>
    </submittedName>
</protein>
<dbReference type="PROSITE" id="PS50937">
    <property type="entry name" value="HTH_MERR_2"/>
    <property type="match status" value="1"/>
</dbReference>
<evidence type="ECO:0000259" key="2">
    <source>
        <dbReference type="PROSITE" id="PS50937"/>
    </source>
</evidence>
<reference evidence="3 4" key="1">
    <citation type="submission" date="2018-03" db="EMBL/GenBank/DDBJ databases">
        <title>Genomic Encyclopedia of Archaeal and Bacterial Type Strains, Phase II (KMG-II): from individual species to whole genera.</title>
        <authorList>
            <person name="Goeker M."/>
        </authorList>
    </citation>
    <scope>NUCLEOTIDE SEQUENCE [LARGE SCALE GENOMIC DNA]</scope>
    <source>
        <strain evidence="3 4">DSM 43146</strain>
    </source>
</reference>
<dbReference type="PANTHER" id="PTHR30204:SF93">
    <property type="entry name" value="HTH MERR-TYPE DOMAIN-CONTAINING PROTEIN"/>
    <property type="match status" value="1"/>
</dbReference>
<sequence>MAWSTRQLAELAGTTVNAVRHYHRLGLLEEPERRYNGYKQYGARDLACLLRIRRLVELGIPLSRIGPGGSGTDIAPDVLRQVDAELSAEVERLQRARADIAVILRDGIAADVPAGFESVAPRLSAADSSLLHIHARLYDDEAMKDVLRMVETDTDPVNAEFDRLAADADEAARQDVAERLARVIARQLADYPWLNDPAAHLTHSEDVTRQTFVDAVAALYNPAQVDVLGRASILAQRLRREAGAAPADGDRAGA</sequence>
<dbReference type="InterPro" id="IPR047057">
    <property type="entry name" value="MerR_fam"/>
</dbReference>
<feature type="domain" description="HTH merR-type" evidence="2">
    <location>
        <begin position="2"/>
        <end position="71"/>
    </location>
</feature>